<gene>
    <name evidence="3" type="ORF">GB993_03985</name>
</gene>
<dbReference type="AlphaFoldDB" id="A0A6N9I1S3"/>
<evidence type="ECO:0000313" key="4">
    <source>
        <dbReference type="Proteomes" id="UP000449209"/>
    </source>
</evidence>
<dbReference type="SUPFAM" id="SSF51735">
    <property type="entry name" value="NAD(P)-binding Rossmann-fold domains"/>
    <property type="match status" value="1"/>
</dbReference>
<comment type="similarity">
    <text evidence="1">Belongs to the short-chain dehydrogenases/reductases (SDR) family.</text>
</comment>
<reference evidence="3 4" key="1">
    <citation type="journal article" date="2019" name="Appl. Environ. Microbiol.">
        <title>Genetic determinants of hydroxycinnamic acid metabolism in heterofermentative lactobacilli.</title>
        <authorList>
            <person name="Gaur G."/>
            <person name="Oh J.H."/>
            <person name="Filannino P."/>
            <person name="Gobbetti M."/>
            <person name="van Pijkeren J.P."/>
            <person name="Ganzle M.G."/>
        </authorList>
    </citation>
    <scope>NUCLEOTIDE SEQUENCE [LARGE SCALE GENOMIC DNA]</scope>
    <source>
        <strain evidence="3 4">C5</strain>
    </source>
</reference>
<dbReference type="PANTHER" id="PTHR24320">
    <property type="entry name" value="RETINOL DEHYDROGENASE"/>
    <property type="match status" value="1"/>
</dbReference>
<dbReference type="EMBL" id="WEZQ01000005">
    <property type="protein sequence ID" value="MYV16674.1"/>
    <property type="molecule type" value="Genomic_DNA"/>
</dbReference>
<protein>
    <submittedName>
        <fullName evidence="3">SDR family NAD(P)-dependent oxidoreductase</fullName>
    </submittedName>
</protein>
<evidence type="ECO:0000256" key="1">
    <source>
        <dbReference type="ARBA" id="ARBA00006484"/>
    </source>
</evidence>
<dbReference type="Gene3D" id="3.40.50.720">
    <property type="entry name" value="NAD(P)-binding Rossmann-like Domain"/>
    <property type="match status" value="1"/>
</dbReference>
<sequence>MAKILVTGSTEGLGLLTAKKLINQGNEVVLHARNEQRAAEVKQELPQVKDIVIGDLSSRKDIDNLAKQINKLGRFDTIIHNAGVYTGNAKLTFQVNVLAPYLLTMLVKKPKRLIFVSSGMHAASHLDLDNLIDLDYSGSKLQILLLTKVLARLWPNVTATAVDPGWVPTRMGGDAASDDLTLGYTTQVWLATLNNSSVSGNYYHHMKLATYDRRADDETIQDRFLTEMQKISGVNFVK</sequence>
<dbReference type="Proteomes" id="UP000449209">
    <property type="component" value="Unassembled WGS sequence"/>
</dbReference>
<dbReference type="PRINTS" id="PR00081">
    <property type="entry name" value="GDHRDH"/>
</dbReference>
<name>A0A6N9I1S3_9LACO</name>
<evidence type="ECO:0000313" key="3">
    <source>
        <dbReference type="EMBL" id="MYV16674.1"/>
    </source>
</evidence>
<dbReference type="RefSeq" id="WP_161003184.1">
    <property type="nucleotide sequence ID" value="NZ_WEZQ01000005.1"/>
</dbReference>
<proteinExistence type="inferred from homology"/>
<dbReference type="OrthoDB" id="9803333at2"/>
<keyword evidence="2" id="KW-0560">Oxidoreductase</keyword>
<organism evidence="3 4">
    <name type="scientific">Furfurilactobacillus milii</name>
    <dbReference type="NCBI Taxonomy" id="2888272"/>
    <lineage>
        <taxon>Bacteria</taxon>
        <taxon>Bacillati</taxon>
        <taxon>Bacillota</taxon>
        <taxon>Bacilli</taxon>
        <taxon>Lactobacillales</taxon>
        <taxon>Lactobacillaceae</taxon>
        <taxon>Furfurilactobacillus</taxon>
    </lineage>
</organism>
<dbReference type="GO" id="GO:0016491">
    <property type="term" value="F:oxidoreductase activity"/>
    <property type="evidence" value="ECO:0007669"/>
    <property type="project" value="UniProtKB-KW"/>
</dbReference>
<dbReference type="Pfam" id="PF00106">
    <property type="entry name" value="adh_short"/>
    <property type="match status" value="1"/>
</dbReference>
<comment type="caution">
    <text evidence="3">The sequence shown here is derived from an EMBL/GenBank/DDBJ whole genome shotgun (WGS) entry which is preliminary data.</text>
</comment>
<dbReference type="PANTHER" id="PTHR24320:SF274">
    <property type="entry name" value="CHAIN DEHYDROGENASE, PUTATIVE (AFU_ORTHOLOGUE AFUA_4G00440)-RELATED"/>
    <property type="match status" value="1"/>
</dbReference>
<dbReference type="InterPro" id="IPR002347">
    <property type="entry name" value="SDR_fam"/>
</dbReference>
<dbReference type="InterPro" id="IPR036291">
    <property type="entry name" value="NAD(P)-bd_dom_sf"/>
</dbReference>
<evidence type="ECO:0000256" key="2">
    <source>
        <dbReference type="ARBA" id="ARBA00023002"/>
    </source>
</evidence>
<accession>A0A6N9I1S3</accession>